<name>A0A1B9G666_9TREE</name>
<organism evidence="2">
    <name type="scientific">Kwoniella bestiolae CBS 10118</name>
    <dbReference type="NCBI Taxonomy" id="1296100"/>
    <lineage>
        <taxon>Eukaryota</taxon>
        <taxon>Fungi</taxon>
        <taxon>Dikarya</taxon>
        <taxon>Basidiomycota</taxon>
        <taxon>Agaricomycotina</taxon>
        <taxon>Tremellomycetes</taxon>
        <taxon>Tremellales</taxon>
        <taxon>Cryptococcaceae</taxon>
        <taxon>Kwoniella</taxon>
    </lineage>
</organism>
<dbReference type="KEGG" id="kbi:30208576"/>
<reference evidence="3" key="4">
    <citation type="submission" date="2024-02" db="EMBL/GenBank/DDBJ databases">
        <title>Comparative genomics of Cryptococcus and Kwoniella reveals pathogenesis evolution and contrasting modes of karyotype evolution via chromosome fusion or intercentromeric recombination.</title>
        <authorList>
            <person name="Coelho M.A."/>
            <person name="David-Palma M."/>
            <person name="Shea T."/>
            <person name="Bowers K."/>
            <person name="McGinley-Smith S."/>
            <person name="Mohammad A.W."/>
            <person name="Gnirke A."/>
            <person name="Yurkov A.M."/>
            <person name="Nowrousian M."/>
            <person name="Sun S."/>
            <person name="Cuomo C.A."/>
            <person name="Heitman J."/>
        </authorList>
    </citation>
    <scope>NUCLEOTIDE SEQUENCE</scope>
    <source>
        <strain evidence="3">CBS 10118</strain>
    </source>
</reference>
<dbReference type="OrthoDB" id="10539475at2759"/>
<evidence type="ECO:0000313" key="3">
    <source>
        <dbReference type="EMBL" id="WVW78841.1"/>
    </source>
</evidence>
<gene>
    <name evidence="2" type="ORF">I302_04177</name>
    <name evidence="3" type="ORF">I302_100804</name>
</gene>
<evidence type="ECO:0000313" key="4">
    <source>
        <dbReference type="Proteomes" id="UP000092730"/>
    </source>
</evidence>
<dbReference type="RefSeq" id="XP_019047561.1">
    <property type="nucleotide sequence ID" value="XM_019190813.1"/>
</dbReference>
<dbReference type="AlphaFoldDB" id="A0A1B9G666"/>
<dbReference type="EMBL" id="KI894020">
    <property type="protein sequence ID" value="OCF26491.1"/>
    <property type="molecule type" value="Genomic_DNA"/>
</dbReference>
<protein>
    <submittedName>
        <fullName evidence="2">Uncharacterized protein</fullName>
    </submittedName>
</protein>
<evidence type="ECO:0000313" key="2">
    <source>
        <dbReference type="EMBL" id="OCF26491.1"/>
    </source>
</evidence>
<dbReference type="EMBL" id="CP144541">
    <property type="protein sequence ID" value="WVW78841.1"/>
    <property type="molecule type" value="Genomic_DNA"/>
</dbReference>
<sequence length="237" mass="27008">MPRTLYHVFIDRQDELNDDTDLIASYWTYAEAKKKAKAYLFEEWGDEDDFESLEEKEKDGVYEIYGTGEEGEEYRCYTSAAEVDSPPPKEPTSKKGSKKRSAPSPPPASSSTAKRKTRNSKSNEEAKNEGVTLYSVMREDSTSRYNGDGSYDTETYKHGIYTSWGKAREAALELVESEFDGDGGDDDYEEKEVVNQDGNFEFKLVDLEGNEYRIWVERREVKGKKKQKGKGKGKGKK</sequence>
<dbReference type="Proteomes" id="UP000092730">
    <property type="component" value="Chromosome 1"/>
</dbReference>
<reference evidence="2" key="3">
    <citation type="submission" date="2014-01" db="EMBL/GenBank/DDBJ databases">
        <title>Evolution of pathogenesis and genome organization in the Tremellales.</title>
        <authorList>
            <person name="Cuomo C."/>
            <person name="Litvintseva A."/>
            <person name="Heitman J."/>
            <person name="Chen Y."/>
            <person name="Sun S."/>
            <person name="Springer D."/>
            <person name="Dromer F."/>
            <person name="Young S."/>
            <person name="Zeng Q."/>
            <person name="Chapman S."/>
            <person name="Gujja S."/>
            <person name="Saif S."/>
            <person name="Birren B."/>
        </authorList>
    </citation>
    <scope>NUCLEOTIDE SEQUENCE</scope>
    <source>
        <strain evidence="2">CBS 10118</strain>
    </source>
</reference>
<reference evidence="3" key="2">
    <citation type="submission" date="2013-07" db="EMBL/GenBank/DDBJ databases">
        <authorList>
            <consortium name="The Broad Institute Genome Sequencing Platform"/>
            <person name="Cuomo C."/>
            <person name="Litvintseva A."/>
            <person name="Chen Y."/>
            <person name="Heitman J."/>
            <person name="Sun S."/>
            <person name="Springer D."/>
            <person name="Dromer F."/>
            <person name="Young S.K."/>
            <person name="Zeng Q."/>
            <person name="Gargeya S."/>
            <person name="Fitzgerald M."/>
            <person name="Abouelleil A."/>
            <person name="Alvarado L."/>
            <person name="Berlin A.M."/>
            <person name="Chapman S.B."/>
            <person name="Dewar J."/>
            <person name="Goldberg J."/>
            <person name="Griggs A."/>
            <person name="Gujja S."/>
            <person name="Hansen M."/>
            <person name="Howarth C."/>
            <person name="Imamovic A."/>
            <person name="Larimer J."/>
            <person name="McCowan C."/>
            <person name="Murphy C."/>
            <person name="Pearson M."/>
            <person name="Priest M."/>
            <person name="Roberts A."/>
            <person name="Saif S."/>
            <person name="Shea T."/>
            <person name="Sykes S."/>
            <person name="Wortman J."/>
            <person name="Nusbaum C."/>
            <person name="Birren B."/>
        </authorList>
    </citation>
    <scope>NUCLEOTIDE SEQUENCE</scope>
    <source>
        <strain evidence="3">CBS 10118</strain>
    </source>
</reference>
<feature type="region of interest" description="Disordered" evidence="1">
    <location>
        <begin position="73"/>
        <end position="153"/>
    </location>
</feature>
<keyword evidence="4" id="KW-1185">Reference proteome</keyword>
<evidence type="ECO:0000256" key="1">
    <source>
        <dbReference type="SAM" id="MobiDB-lite"/>
    </source>
</evidence>
<dbReference type="VEuPathDB" id="FungiDB:I302_04177"/>
<dbReference type="GeneID" id="30208576"/>
<reference evidence="2" key="1">
    <citation type="submission" date="2013-07" db="EMBL/GenBank/DDBJ databases">
        <title>The Genome Sequence of Cryptococcus bestiolae CBS10118.</title>
        <authorList>
            <consortium name="The Broad Institute Genome Sequencing Platform"/>
            <person name="Cuomo C."/>
            <person name="Litvintseva A."/>
            <person name="Chen Y."/>
            <person name="Heitman J."/>
            <person name="Sun S."/>
            <person name="Springer D."/>
            <person name="Dromer F."/>
            <person name="Young S.K."/>
            <person name="Zeng Q."/>
            <person name="Gargeya S."/>
            <person name="Fitzgerald M."/>
            <person name="Abouelleil A."/>
            <person name="Alvarado L."/>
            <person name="Berlin A.M."/>
            <person name="Chapman S.B."/>
            <person name="Dewar J."/>
            <person name="Goldberg J."/>
            <person name="Griggs A."/>
            <person name="Gujja S."/>
            <person name="Hansen M."/>
            <person name="Howarth C."/>
            <person name="Imamovic A."/>
            <person name="Larimer J."/>
            <person name="McCowan C."/>
            <person name="Murphy C."/>
            <person name="Pearson M."/>
            <person name="Priest M."/>
            <person name="Roberts A."/>
            <person name="Saif S."/>
            <person name="Shea T."/>
            <person name="Sykes S."/>
            <person name="Wortman J."/>
            <person name="Nusbaum C."/>
            <person name="Birren B."/>
        </authorList>
    </citation>
    <scope>NUCLEOTIDE SEQUENCE [LARGE SCALE GENOMIC DNA]</scope>
    <source>
        <strain evidence="2">CBS 10118</strain>
    </source>
</reference>
<accession>A0A1B9G666</accession>
<proteinExistence type="predicted"/>